<dbReference type="Gene3D" id="2.130.10.10">
    <property type="entry name" value="YVTN repeat-like/Quinoprotein amine dehydrogenase"/>
    <property type="match status" value="1"/>
</dbReference>
<accession>A0A9D1VQX8</accession>
<organism evidence="1 2">
    <name type="scientific">Candidatus Barnesiella excrementipullorum</name>
    <dbReference type="NCBI Taxonomy" id="2838479"/>
    <lineage>
        <taxon>Bacteria</taxon>
        <taxon>Pseudomonadati</taxon>
        <taxon>Bacteroidota</taxon>
        <taxon>Bacteroidia</taxon>
        <taxon>Bacteroidales</taxon>
        <taxon>Barnesiellaceae</taxon>
        <taxon>Barnesiella</taxon>
    </lineage>
</organism>
<gene>
    <name evidence="1" type="ORF">H9982_01830</name>
</gene>
<dbReference type="PANTHER" id="PTHR47197:SF3">
    <property type="entry name" value="DIHYDRO-HEME D1 DEHYDROGENASE"/>
    <property type="match status" value="1"/>
</dbReference>
<dbReference type="PANTHER" id="PTHR47197">
    <property type="entry name" value="PROTEIN NIRF"/>
    <property type="match status" value="1"/>
</dbReference>
<evidence type="ECO:0000313" key="1">
    <source>
        <dbReference type="EMBL" id="HIX44940.1"/>
    </source>
</evidence>
<protein>
    <submittedName>
        <fullName evidence="1">YncE family protein</fullName>
    </submittedName>
</protein>
<sequence length="388" mass="43477">MTRYGKHITIGAFIAIMCLLAACRKDEMIMPAEYDRLPIATDPDCNPIGMYLLNEGNMGSNKATIDFADFANATYARNLYAERNPTVVKELGDVGNDIQIYGSKLYAVINCSHKVEVMDAHSLVRIGQVDIPNCRYIRFSGGNAYVSAYVGPVAIDPDAQPGAVYRVDTTTLTITARTTVGYQPDELEILGDYIYVANSGGYRAPDYDNTVSVIEMRNMRQVQKIPVAINLHRIRKDKYGKLWVTSRGNEGAIPSRLFVLEKEKDSSYQMSVTDTIEVPCSEMCIQGDSLYYYSLAWDNANGKNIVSYGIIDVRTRQLLTDHFITDGSEKEIETPYGIQVNPQNGDIYITDAKNYVSSGMLHCYSREGKKKWSIRTGDIPAHMTFLYR</sequence>
<dbReference type="AlphaFoldDB" id="A0A9D1VQX8"/>
<proteinExistence type="predicted"/>
<dbReference type="InterPro" id="IPR015943">
    <property type="entry name" value="WD40/YVTN_repeat-like_dom_sf"/>
</dbReference>
<dbReference type="Proteomes" id="UP000824246">
    <property type="component" value="Unassembled WGS sequence"/>
</dbReference>
<reference evidence="1" key="1">
    <citation type="journal article" date="2021" name="PeerJ">
        <title>Extensive microbial diversity within the chicken gut microbiome revealed by metagenomics and culture.</title>
        <authorList>
            <person name="Gilroy R."/>
            <person name="Ravi A."/>
            <person name="Getino M."/>
            <person name="Pursley I."/>
            <person name="Horton D.L."/>
            <person name="Alikhan N.F."/>
            <person name="Baker D."/>
            <person name="Gharbi K."/>
            <person name="Hall N."/>
            <person name="Watson M."/>
            <person name="Adriaenssens E.M."/>
            <person name="Foster-Nyarko E."/>
            <person name="Jarju S."/>
            <person name="Secka A."/>
            <person name="Antonio M."/>
            <person name="Oren A."/>
            <person name="Chaudhuri R.R."/>
            <person name="La Ragione R."/>
            <person name="Hildebrand F."/>
            <person name="Pallen M.J."/>
        </authorList>
    </citation>
    <scope>NUCLEOTIDE SEQUENCE</scope>
    <source>
        <strain evidence="1">ChiHjej12B11-16260</strain>
    </source>
</reference>
<dbReference type="PROSITE" id="PS51257">
    <property type="entry name" value="PROKAR_LIPOPROTEIN"/>
    <property type="match status" value="1"/>
</dbReference>
<dbReference type="Pfam" id="PF16819">
    <property type="entry name" value="DUF5074"/>
    <property type="match status" value="1"/>
</dbReference>
<dbReference type="InterPro" id="IPR011048">
    <property type="entry name" value="Haem_d1_sf"/>
</dbReference>
<dbReference type="InterPro" id="IPR051200">
    <property type="entry name" value="Host-pathogen_enzymatic-act"/>
</dbReference>
<dbReference type="InterPro" id="IPR031815">
    <property type="entry name" value="DUF5074"/>
</dbReference>
<reference evidence="1" key="2">
    <citation type="submission" date="2021-04" db="EMBL/GenBank/DDBJ databases">
        <authorList>
            <person name="Gilroy R."/>
        </authorList>
    </citation>
    <scope>NUCLEOTIDE SEQUENCE</scope>
    <source>
        <strain evidence="1">ChiHjej12B11-16260</strain>
    </source>
</reference>
<dbReference type="EMBL" id="DXFB01000046">
    <property type="protein sequence ID" value="HIX44940.1"/>
    <property type="molecule type" value="Genomic_DNA"/>
</dbReference>
<evidence type="ECO:0000313" key="2">
    <source>
        <dbReference type="Proteomes" id="UP000824246"/>
    </source>
</evidence>
<comment type="caution">
    <text evidence="1">The sequence shown here is derived from an EMBL/GenBank/DDBJ whole genome shotgun (WGS) entry which is preliminary data.</text>
</comment>
<name>A0A9D1VQX8_9BACT</name>
<dbReference type="SUPFAM" id="SSF51004">
    <property type="entry name" value="C-terminal (heme d1) domain of cytochrome cd1-nitrite reductase"/>
    <property type="match status" value="1"/>
</dbReference>